<keyword evidence="2" id="KW-1185">Reference proteome</keyword>
<protein>
    <submittedName>
        <fullName evidence="3">Uncharacterized protein</fullName>
    </submittedName>
</protein>
<name>A0A7E4ZXH5_PANRE</name>
<evidence type="ECO:0000313" key="2">
    <source>
        <dbReference type="Proteomes" id="UP000492821"/>
    </source>
</evidence>
<feature type="chain" id="PRO_5028816310" evidence="1">
    <location>
        <begin position="19"/>
        <end position="77"/>
    </location>
</feature>
<evidence type="ECO:0000256" key="1">
    <source>
        <dbReference type="SAM" id="SignalP"/>
    </source>
</evidence>
<sequence length="77" mass="8968">MKLLFLIFFGLIIMATAGKQKSGTQFVKRINLDECLMCVENCYCEAGKSYCRPVYNIVPCVQRRRFNLDSLKAKFYQ</sequence>
<dbReference type="AlphaFoldDB" id="A0A7E4ZXH5"/>
<accession>A0A7E4ZXH5</accession>
<keyword evidence="1" id="KW-0732">Signal</keyword>
<feature type="signal peptide" evidence="1">
    <location>
        <begin position="1"/>
        <end position="18"/>
    </location>
</feature>
<dbReference type="WBParaSite" id="Pan_g2321.t1">
    <property type="protein sequence ID" value="Pan_g2321.t1"/>
    <property type="gene ID" value="Pan_g2321"/>
</dbReference>
<organism evidence="2 3">
    <name type="scientific">Panagrellus redivivus</name>
    <name type="common">Microworm</name>
    <dbReference type="NCBI Taxonomy" id="6233"/>
    <lineage>
        <taxon>Eukaryota</taxon>
        <taxon>Metazoa</taxon>
        <taxon>Ecdysozoa</taxon>
        <taxon>Nematoda</taxon>
        <taxon>Chromadorea</taxon>
        <taxon>Rhabditida</taxon>
        <taxon>Tylenchina</taxon>
        <taxon>Panagrolaimomorpha</taxon>
        <taxon>Panagrolaimoidea</taxon>
        <taxon>Panagrolaimidae</taxon>
        <taxon>Panagrellus</taxon>
    </lineage>
</organism>
<evidence type="ECO:0000313" key="3">
    <source>
        <dbReference type="WBParaSite" id="Pan_g2321.t1"/>
    </source>
</evidence>
<proteinExistence type="predicted"/>
<reference evidence="3" key="2">
    <citation type="submission" date="2020-10" db="UniProtKB">
        <authorList>
            <consortium name="WormBaseParasite"/>
        </authorList>
    </citation>
    <scope>IDENTIFICATION</scope>
</reference>
<dbReference type="Proteomes" id="UP000492821">
    <property type="component" value="Unassembled WGS sequence"/>
</dbReference>
<reference evidence="2" key="1">
    <citation type="journal article" date="2013" name="Genetics">
        <title>The draft genome and transcriptome of Panagrellus redivivus are shaped by the harsh demands of a free-living lifestyle.</title>
        <authorList>
            <person name="Srinivasan J."/>
            <person name="Dillman A.R."/>
            <person name="Macchietto M.G."/>
            <person name="Heikkinen L."/>
            <person name="Lakso M."/>
            <person name="Fracchia K.M."/>
            <person name="Antoshechkin I."/>
            <person name="Mortazavi A."/>
            <person name="Wong G."/>
            <person name="Sternberg P.W."/>
        </authorList>
    </citation>
    <scope>NUCLEOTIDE SEQUENCE [LARGE SCALE GENOMIC DNA]</scope>
    <source>
        <strain evidence="2">MT8872</strain>
    </source>
</reference>